<feature type="transmembrane region" description="Helical" evidence="10">
    <location>
        <begin position="194"/>
        <end position="214"/>
    </location>
</feature>
<comment type="similarity">
    <text evidence="2 8">Belongs to the peptidase A24 family.</text>
</comment>
<dbReference type="InterPro" id="IPR014032">
    <property type="entry name" value="Peptidase_A24A_bac"/>
</dbReference>
<proteinExistence type="inferred from homology"/>
<accession>A0A1M6F3J6</accession>
<keyword evidence="9" id="KW-0808">Transferase</keyword>
<dbReference type="GO" id="GO:0006465">
    <property type="term" value="P:signal peptide processing"/>
    <property type="evidence" value="ECO:0007669"/>
    <property type="project" value="TreeGrafter"/>
</dbReference>
<dbReference type="EC" id="3.4.23.43" evidence="9"/>
<feature type="domain" description="Prepilin type IV endopeptidase peptidase" evidence="11">
    <location>
        <begin position="102"/>
        <end position="210"/>
    </location>
</feature>
<dbReference type="Proteomes" id="UP000184442">
    <property type="component" value="Unassembled WGS sequence"/>
</dbReference>
<evidence type="ECO:0000256" key="8">
    <source>
        <dbReference type="RuleBase" id="RU003793"/>
    </source>
</evidence>
<evidence type="ECO:0000256" key="7">
    <source>
        <dbReference type="ARBA" id="ARBA00023136"/>
    </source>
</evidence>
<feature type="transmembrane region" description="Helical" evidence="10">
    <location>
        <begin position="6"/>
        <end position="24"/>
    </location>
</feature>
<feature type="domain" description="Prepilin peptidase A24 N-terminal" evidence="12">
    <location>
        <begin position="8"/>
        <end position="90"/>
    </location>
</feature>
<keyword evidence="9" id="KW-0378">Hydrolase</keyword>
<comment type="function">
    <text evidence="9">Plays an essential role in type IV pili and type II pseudopili formation by proteolytically removing the leader sequence from substrate proteins and subsequently monomethylating the alpha-amino group of the newly exposed N-terminal phenylalanine.</text>
</comment>
<keyword evidence="5 9" id="KW-0812">Transmembrane</keyword>
<dbReference type="OrthoDB" id="9789291at2"/>
<dbReference type="GO" id="GO:0008168">
    <property type="term" value="F:methyltransferase activity"/>
    <property type="evidence" value="ECO:0007669"/>
    <property type="project" value="UniProtKB-KW"/>
</dbReference>
<dbReference type="GO" id="GO:0005886">
    <property type="term" value="C:plasma membrane"/>
    <property type="evidence" value="ECO:0007669"/>
    <property type="project" value="UniProtKB-SubCell"/>
</dbReference>
<gene>
    <name evidence="13" type="ORF">SAMN02745176_01800</name>
</gene>
<comment type="catalytic activity">
    <reaction evidence="9">
        <text>Typically cleaves a -Gly-|-Phe- bond to release an N-terminal, basic peptide of 5-8 residues from type IV prepilin, and then N-methylates the new N-terminal amino group, the methyl donor being S-adenosyl-L-methionine.</text>
        <dbReference type="EC" id="3.4.23.43"/>
    </reaction>
</comment>
<feature type="transmembrane region" description="Helical" evidence="10">
    <location>
        <begin position="97"/>
        <end position="116"/>
    </location>
</feature>
<evidence type="ECO:0000256" key="2">
    <source>
        <dbReference type="ARBA" id="ARBA00005801"/>
    </source>
</evidence>
<evidence type="ECO:0000256" key="10">
    <source>
        <dbReference type="SAM" id="Phobius"/>
    </source>
</evidence>
<keyword evidence="9" id="KW-0489">Methyltransferase</keyword>
<evidence type="ECO:0000259" key="11">
    <source>
        <dbReference type="Pfam" id="PF01478"/>
    </source>
</evidence>
<dbReference type="Pfam" id="PF06750">
    <property type="entry name" value="A24_N_bact"/>
    <property type="match status" value="1"/>
</dbReference>
<dbReference type="InterPro" id="IPR050882">
    <property type="entry name" value="Prepilin_peptidase/N-MTase"/>
</dbReference>
<keyword evidence="14" id="KW-1185">Reference proteome</keyword>
<dbReference type="STRING" id="1122184.SAMN02745176_01800"/>
<evidence type="ECO:0000256" key="5">
    <source>
        <dbReference type="ARBA" id="ARBA00022692"/>
    </source>
</evidence>
<dbReference type="EC" id="2.1.1.-" evidence="9"/>
<evidence type="ECO:0000256" key="3">
    <source>
        <dbReference type="ARBA" id="ARBA00022475"/>
    </source>
</evidence>
<keyword evidence="6 10" id="KW-1133">Transmembrane helix</keyword>
<feature type="transmembrane region" description="Helical" evidence="10">
    <location>
        <begin position="153"/>
        <end position="173"/>
    </location>
</feature>
<dbReference type="RefSeq" id="WP_073025879.1">
    <property type="nucleotide sequence ID" value="NZ_FQZS01000011.1"/>
</dbReference>
<dbReference type="PANTHER" id="PTHR30487">
    <property type="entry name" value="TYPE 4 PREPILIN-LIKE PROTEINS LEADER PEPTIDE-PROCESSING ENZYME"/>
    <property type="match status" value="1"/>
</dbReference>
<protein>
    <recommendedName>
        <fullName evidence="9">Prepilin leader peptidase/N-methyltransferase</fullName>
        <ecNumber evidence="9">2.1.1.-</ecNumber>
        <ecNumber evidence="9">3.4.23.43</ecNumber>
    </recommendedName>
</protein>
<dbReference type="InterPro" id="IPR010627">
    <property type="entry name" value="Prepilin_pept_A24_N"/>
</dbReference>
<name>A0A1M6F3J6_9FIRM</name>
<evidence type="ECO:0000256" key="1">
    <source>
        <dbReference type="ARBA" id="ARBA00004429"/>
    </source>
</evidence>
<keyword evidence="7 10" id="KW-0472">Membrane</keyword>
<evidence type="ECO:0000256" key="4">
    <source>
        <dbReference type="ARBA" id="ARBA00022519"/>
    </source>
</evidence>
<dbReference type="GO" id="GO:0004190">
    <property type="term" value="F:aspartic-type endopeptidase activity"/>
    <property type="evidence" value="ECO:0007669"/>
    <property type="project" value="UniProtKB-EC"/>
</dbReference>
<feature type="transmembrane region" description="Helical" evidence="10">
    <location>
        <begin position="123"/>
        <end position="141"/>
    </location>
</feature>
<reference evidence="13 14" key="1">
    <citation type="submission" date="2016-11" db="EMBL/GenBank/DDBJ databases">
        <authorList>
            <person name="Jaros S."/>
            <person name="Januszkiewicz K."/>
            <person name="Wedrychowicz H."/>
        </authorList>
    </citation>
    <scope>NUCLEOTIDE SEQUENCE [LARGE SCALE GENOMIC DNA]</scope>
    <source>
        <strain evidence="13 14">DSM 19022</strain>
    </source>
</reference>
<dbReference type="Gene3D" id="1.20.120.1220">
    <property type="match status" value="1"/>
</dbReference>
<evidence type="ECO:0000313" key="13">
    <source>
        <dbReference type="EMBL" id="SHI92278.1"/>
    </source>
</evidence>
<feature type="transmembrane region" description="Helical" evidence="10">
    <location>
        <begin position="226"/>
        <end position="249"/>
    </location>
</feature>
<organism evidence="13 14">
    <name type="scientific">Lutispora thermophila DSM 19022</name>
    <dbReference type="NCBI Taxonomy" id="1122184"/>
    <lineage>
        <taxon>Bacteria</taxon>
        <taxon>Bacillati</taxon>
        <taxon>Bacillota</taxon>
        <taxon>Clostridia</taxon>
        <taxon>Lutisporales</taxon>
        <taxon>Lutisporaceae</taxon>
        <taxon>Lutispora</taxon>
    </lineage>
</organism>
<keyword evidence="4" id="KW-0997">Cell inner membrane</keyword>
<keyword evidence="9" id="KW-0511">Multifunctional enzyme</keyword>
<evidence type="ECO:0000256" key="6">
    <source>
        <dbReference type="ARBA" id="ARBA00022989"/>
    </source>
</evidence>
<evidence type="ECO:0000313" key="14">
    <source>
        <dbReference type="Proteomes" id="UP000184442"/>
    </source>
</evidence>
<dbReference type="PRINTS" id="PR00864">
    <property type="entry name" value="PREPILNPTASE"/>
</dbReference>
<dbReference type="AlphaFoldDB" id="A0A1M6F3J6"/>
<dbReference type="GO" id="GO:0032259">
    <property type="term" value="P:methylation"/>
    <property type="evidence" value="ECO:0007669"/>
    <property type="project" value="UniProtKB-KW"/>
</dbReference>
<dbReference type="InterPro" id="IPR000045">
    <property type="entry name" value="Prepilin_IV_endopep_pep"/>
</dbReference>
<dbReference type="PANTHER" id="PTHR30487:SF0">
    <property type="entry name" value="PREPILIN LEADER PEPTIDASE_N-METHYLTRANSFERASE-RELATED"/>
    <property type="match status" value="1"/>
</dbReference>
<sequence>MYIIIIFILGTIIGSFLNVCIYRIPKKESIAFPSSYCTLCNTSLKWYDLIPILSYLLLKGKCRYCRGYITPQYPIIELLNGIIYTILLFHYGMSLDFIYFSIIISILLIISSIDYYHQIIPDTLLLLLIAITVLYRIAIYYTYDISISLPDSIISSLLSGLLFTIISLISNEGMGGGDIKLIAILSFILGFRKAILNILLSFIIGAVISLLLLICGRKGRKDTIPFAPFINISFFISSLWGESIIFIYLKSII</sequence>
<dbReference type="Pfam" id="PF01478">
    <property type="entry name" value="Peptidase_A24"/>
    <property type="match status" value="1"/>
</dbReference>
<keyword evidence="3" id="KW-1003">Cell membrane</keyword>
<comment type="subcellular location">
    <subcellularLocation>
        <location evidence="1">Cell inner membrane</location>
        <topology evidence="1">Multi-pass membrane protein</topology>
    </subcellularLocation>
    <subcellularLocation>
        <location evidence="9">Cell membrane</location>
        <topology evidence="9">Multi-pass membrane protein</topology>
    </subcellularLocation>
</comment>
<dbReference type="EMBL" id="FQZS01000011">
    <property type="protein sequence ID" value="SHI92278.1"/>
    <property type="molecule type" value="Genomic_DNA"/>
</dbReference>
<keyword evidence="9" id="KW-0645">Protease</keyword>
<evidence type="ECO:0000259" key="12">
    <source>
        <dbReference type="Pfam" id="PF06750"/>
    </source>
</evidence>
<evidence type="ECO:0000256" key="9">
    <source>
        <dbReference type="RuleBase" id="RU003794"/>
    </source>
</evidence>
<feature type="transmembrane region" description="Helical" evidence="10">
    <location>
        <begin position="73"/>
        <end position="91"/>
    </location>
</feature>